<accession>U4LPV5</accession>
<gene>
    <name evidence="1" type="ORF">PCON_01488</name>
</gene>
<protein>
    <submittedName>
        <fullName evidence="1">Uncharacterized protein</fullName>
    </submittedName>
</protein>
<keyword evidence="2" id="KW-1185">Reference proteome</keyword>
<dbReference type="AlphaFoldDB" id="U4LPV5"/>
<evidence type="ECO:0000313" key="1">
    <source>
        <dbReference type="EMBL" id="CCX33617.1"/>
    </source>
</evidence>
<dbReference type="Proteomes" id="UP000018144">
    <property type="component" value="Unassembled WGS sequence"/>
</dbReference>
<reference evidence="1 2" key="1">
    <citation type="journal article" date="2013" name="PLoS Genet.">
        <title>The genome and development-dependent transcriptomes of Pyronema confluens: a window into fungal evolution.</title>
        <authorList>
            <person name="Traeger S."/>
            <person name="Altegoer F."/>
            <person name="Freitag M."/>
            <person name="Gabaldon T."/>
            <person name="Kempken F."/>
            <person name="Kumar A."/>
            <person name="Marcet-Houben M."/>
            <person name="Poggeler S."/>
            <person name="Stajich J.E."/>
            <person name="Nowrousian M."/>
        </authorList>
    </citation>
    <scope>NUCLEOTIDE SEQUENCE [LARGE SCALE GENOMIC DNA]</scope>
    <source>
        <strain evidence="2">CBS 100304</strain>
        <tissue evidence="1">Vegetative mycelium</tissue>
    </source>
</reference>
<name>U4LPV5_PYROM</name>
<evidence type="ECO:0000313" key="2">
    <source>
        <dbReference type="Proteomes" id="UP000018144"/>
    </source>
</evidence>
<dbReference type="EMBL" id="HF936139">
    <property type="protein sequence ID" value="CCX33617.1"/>
    <property type="molecule type" value="Genomic_DNA"/>
</dbReference>
<sequence length="36" mass="4228">MTRTRRLITARPQRSSRVLYSLKIFASRAQNCHVPI</sequence>
<proteinExistence type="predicted"/>
<organism evidence="1 2">
    <name type="scientific">Pyronema omphalodes (strain CBS 100304)</name>
    <name type="common">Pyronema confluens</name>
    <dbReference type="NCBI Taxonomy" id="1076935"/>
    <lineage>
        <taxon>Eukaryota</taxon>
        <taxon>Fungi</taxon>
        <taxon>Dikarya</taxon>
        <taxon>Ascomycota</taxon>
        <taxon>Pezizomycotina</taxon>
        <taxon>Pezizomycetes</taxon>
        <taxon>Pezizales</taxon>
        <taxon>Pyronemataceae</taxon>
        <taxon>Pyronema</taxon>
    </lineage>
</organism>